<dbReference type="Proteomes" id="UP000188181">
    <property type="component" value="Chromosome"/>
</dbReference>
<feature type="domain" description="Response regulatory" evidence="2">
    <location>
        <begin position="7"/>
        <end position="127"/>
    </location>
</feature>
<dbReference type="KEGG" id="pbas:SMSP2_01791"/>
<dbReference type="GO" id="GO:0000160">
    <property type="term" value="P:phosphorelay signal transduction system"/>
    <property type="evidence" value="ECO:0007669"/>
    <property type="project" value="InterPro"/>
</dbReference>
<dbReference type="STRING" id="1851148.SMSP2_01791"/>
<accession>A0A1Q2MGI3</accession>
<dbReference type="OrthoDB" id="9808843at2"/>
<dbReference type="SUPFAM" id="SSF52172">
    <property type="entry name" value="CheY-like"/>
    <property type="match status" value="1"/>
</dbReference>
<evidence type="ECO:0000259" key="2">
    <source>
        <dbReference type="PROSITE" id="PS50110"/>
    </source>
</evidence>
<gene>
    <name evidence="3" type="ORF">SMSP2_01791</name>
</gene>
<protein>
    <submittedName>
        <fullName evidence="3">Response regulator of citrate/malate metabolism</fullName>
    </submittedName>
</protein>
<dbReference type="InterPro" id="IPR011006">
    <property type="entry name" value="CheY-like_superfamily"/>
</dbReference>
<organism evidence="3 4">
    <name type="scientific">Limihaloglobus sulfuriphilus</name>
    <dbReference type="NCBI Taxonomy" id="1851148"/>
    <lineage>
        <taxon>Bacteria</taxon>
        <taxon>Pseudomonadati</taxon>
        <taxon>Planctomycetota</taxon>
        <taxon>Phycisphaerae</taxon>
        <taxon>Sedimentisphaerales</taxon>
        <taxon>Sedimentisphaeraceae</taxon>
        <taxon>Limihaloglobus</taxon>
    </lineage>
</organism>
<dbReference type="Pfam" id="PF00072">
    <property type="entry name" value="Response_reg"/>
    <property type="match status" value="1"/>
</dbReference>
<dbReference type="SMART" id="SM00448">
    <property type="entry name" value="REC"/>
    <property type="match status" value="1"/>
</dbReference>
<dbReference type="InterPro" id="IPR001789">
    <property type="entry name" value="Sig_transdc_resp-reg_receiver"/>
</dbReference>
<evidence type="ECO:0000313" key="4">
    <source>
        <dbReference type="Proteomes" id="UP000188181"/>
    </source>
</evidence>
<keyword evidence="1" id="KW-0597">Phosphoprotein</keyword>
<proteinExistence type="predicted"/>
<dbReference type="EMBL" id="CP019646">
    <property type="protein sequence ID" value="AQQ71417.1"/>
    <property type="molecule type" value="Genomic_DNA"/>
</dbReference>
<dbReference type="PROSITE" id="PS50110">
    <property type="entry name" value="RESPONSE_REGULATORY"/>
    <property type="match status" value="1"/>
</dbReference>
<dbReference type="AlphaFoldDB" id="A0A1Q2MGI3"/>
<dbReference type="RefSeq" id="WP_146683596.1">
    <property type="nucleotide sequence ID" value="NZ_CP019646.1"/>
</dbReference>
<evidence type="ECO:0000256" key="1">
    <source>
        <dbReference type="PROSITE-ProRule" id="PRU00169"/>
    </source>
</evidence>
<dbReference type="CDD" id="cd00156">
    <property type="entry name" value="REC"/>
    <property type="match status" value="1"/>
</dbReference>
<sequence>MIEDKIVVLIVDDLEGQINTNTDLCELNDCEVITAQSLKEAKVKLDEHQETIDFAIVDYKLSNDPSNQDGALVISYINTRYPKIKTIFITAYDDEVALHEFYACKATKYVNKMDGAAPEMLDECIQELIRMIK</sequence>
<dbReference type="Gene3D" id="3.40.50.2300">
    <property type="match status" value="1"/>
</dbReference>
<name>A0A1Q2MGI3_9BACT</name>
<evidence type="ECO:0000313" key="3">
    <source>
        <dbReference type="EMBL" id="AQQ71417.1"/>
    </source>
</evidence>
<reference evidence="4" key="1">
    <citation type="submission" date="2017-02" db="EMBL/GenBank/DDBJ databases">
        <title>Comparative genomics and description of representatives of a novel lineage of planctomycetes thriving in anoxic sediments.</title>
        <authorList>
            <person name="Spring S."/>
            <person name="Bunk B."/>
            <person name="Sproer C."/>
        </authorList>
    </citation>
    <scope>NUCLEOTIDE SEQUENCE [LARGE SCALE GENOMIC DNA]</scope>
    <source>
        <strain evidence="4">SM-Chi-D1</strain>
    </source>
</reference>
<feature type="modified residue" description="4-aspartylphosphate" evidence="1">
    <location>
        <position position="58"/>
    </location>
</feature>
<keyword evidence="4" id="KW-1185">Reference proteome</keyword>